<sequence>MSNTPKIAAITQCYQEDIMLPLWVSHYSKLVGRQNLWVIDHGSSPPVTLEGVNVINSPRSACDDEEKAHTLSTWHNKLLSNGYDWVISTDTDEFITHNPSHYETLADYLSHCPSSIRRCVGVEVLDPGDVPPINWEKPILQQRPCGIITKWSCKPAVSALPTSWLPGQHDAMQDSIFDHNLWLFHLKYADETHLFQRLAFTRSLVWSEGSLASGHGSSHRVPDIAMQHHLNRYRSRKAEGNLSTFLASNPDPKEVDSPLLDIPEVFQSLL</sequence>
<dbReference type="RefSeq" id="WP_141461020.1">
    <property type="nucleotide sequence ID" value="NZ_CP038141.1"/>
</dbReference>
<evidence type="ECO:0000313" key="2">
    <source>
        <dbReference type="Proteomes" id="UP000316313"/>
    </source>
</evidence>
<dbReference type="GO" id="GO:0016740">
    <property type="term" value="F:transferase activity"/>
    <property type="evidence" value="ECO:0007669"/>
    <property type="project" value="UniProtKB-KW"/>
</dbReference>
<dbReference type="KEGG" id="ssam:E3D00_06535"/>
<dbReference type="Pfam" id="PF13704">
    <property type="entry name" value="Glyco_tranf_2_4"/>
    <property type="match status" value="1"/>
</dbReference>
<proteinExistence type="predicted"/>
<evidence type="ECO:0000313" key="1">
    <source>
        <dbReference type="EMBL" id="QDH17254.1"/>
    </source>
</evidence>
<dbReference type="AlphaFoldDB" id="A0A4Y6UJM5"/>
<name>A0A4Y6UJM5_9PROT</name>
<accession>A0A4Y6UJM5</accession>
<dbReference type="EMBL" id="CP038141">
    <property type="protein sequence ID" value="QDH17254.1"/>
    <property type="molecule type" value="Genomic_DNA"/>
</dbReference>
<protein>
    <submittedName>
        <fullName evidence="1">Glycosyltransferase family 2 protein</fullName>
    </submittedName>
</protein>
<reference evidence="1 2" key="1">
    <citation type="submission" date="2019-03" db="EMBL/GenBank/DDBJ databases">
        <title>The complete genome sequence of Swingsia samuiensis NBRC107927(T).</title>
        <authorList>
            <person name="Chua K.-O."/>
            <person name="Chan K.-G."/>
            <person name="See-Too W.-S."/>
        </authorList>
    </citation>
    <scope>NUCLEOTIDE SEQUENCE [LARGE SCALE GENOMIC DNA]</scope>
    <source>
        <strain evidence="1 2">AH83</strain>
    </source>
</reference>
<organism evidence="1 2">
    <name type="scientific">Swingsia samuiensis</name>
    <dbReference type="NCBI Taxonomy" id="1293412"/>
    <lineage>
        <taxon>Bacteria</taxon>
        <taxon>Pseudomonadati</taxon>
        <taxon>Pseudomonadota</taxon>
        <taxon>Alphaproteobacteria</taxon>
        <taxon>Acetobacterales</taxon>
        <taxon>Acetobacteraceae</taxon>
        <taxon>Swingsia</taxon>
    </lineage>
</organism>
<dbReference type="OrthoDB" id="835336at2"/>
<keyword evidence="1" id="KW-0808">Transferase</keyword>
<keyword evidence="2" id="KW-1185">Reference proteome</keyword>
<dbReference type="Proteomes" id="UP000316313">
    <property type="component" value="Chromosome"/>
</dbReference>
<gene>
    <name evidence="1" type="ORF">E3D00_06535</name>
</gene>